<evidence type="ECO:0000313" key="3">
    <source>
        <dbReference type="EMBL" id="ORX67593.1"/>
    </source>
</evidence>
<dbReference type="RefSeq" id="XP_040741480.1">
    <property type="nucleotide sequence ID" value="XM_040888281.1"/>
</dbReference>
<dbReference type="OrthoDB" id="5541807at2759"/>
<comment type="caution">
    <text evidence="3">The sequence shown here is derived from an EMBL/GenBank/DDBJ whole genome shotgun (WGS) entry which is preliminary data.</text>
</comment>
<reference evidence="3 4" key="1">
    <citation type="submission" date="2016-07" db="EMBL/GenBank/DDBJ databases">
        <title>Pervasive Adenine N6-methylation of Active Genes in Fungi.</title>
        <authorList>
            <consortium name="DOE Joint Genome Institute"/>
            <person name="Mondo S.J."/>
            <person name="Dannebaum R.O."/>
            <person name="Kuo R.C."/>
            <person name="Labutti K."/>
            <person name="Haridas S."/>
            <person name="Kuo A."/>
            <person name="Salamov A."/>
            <person name="Ahrendt S.R."/>
            <person name="Lipzen A."/>
            <person name="Sullivan W."/>
            <person name="Andreopoulos W.B."/>
            <person name="Clum A."/>
            <person name="Lindquist E."/>
            <person name="Daum C."/>
            <person name="Ramamoorthy G.K."/>
            <person name="Gryganskyi A."/>
            <person name="Culley D."/>
            <person name="Magnuson J.K."/>
            <person name="James T.Y."/>
            <person name="O'Malley M.A."/>
            <person name="Stajich J.E."/>
            <person name="Spatafora J.W."/>
            <person name="Visel A."/>
            <person name="Grigoriev I.V."/>
        </authorList>
    </citation>
    <scope>NUCLEOTIDE SEQUENCE [LARGE SCALE GENOMIC DNA]</scope>
    <source>
        <strain evidence="3 4">ATCC 12442</strain>
    </source>
</reference>
<feature type="chain" id="PRO_5012056177" evidence="2">
    <location>
        <begin position="20"/>
        <end position="984"/>
    </location>
</feature>
<organism evidence="3 4">
    <name type="scientific">Linderina pennispora</name>
    <dbReference type="NCBI Taxonomy" id="61395"/>
    <lineage>
        <taxon>Eukaryota</taxon>
        <taxon>Fungi</taxon>
        <taxon>Fungi incertae sedis</taxon>
        <taxon>Zoopagomycota</taxon>
        <taxon>Kickxellomycotina</taxon>
        <taxon>Kickxellomycetes</taxon>
        <taxon>Kickxellales</taxon>
        <taxon>Kickxellaceae</taxon>
        <taxon>Linderina</taxon>
    </lineage>
</organism>
<keyword evidence="4" id="KW-1185">Reference proteome</keyword>
<dbReference type="EMBL" id="MCFD01000012">
    <property type="protein sequence ID" value="ORX67593.1"/>
    <property type="molecule type" value="Genomic_DNA"/>
</dbReference>
<feature type="transmembrane region" description="Helical" evidence="1">
    <location>
        <begin position="697"/>
        <end position="718"/>
    </location>
</feature>
<keyword evidence="1" id="KW-0812">Transmembrane</keyword>
<dbReference type="Proteomes" id="UP000193922">
    <property type="component" value="Unassembled WGS sequence"/>
</dbReference>
<protein>
    <submittedName>
        <fullName evidence="3">Uncharacterized protein</fullName>
    </submittedName>
</protein>
<gene>
    <name evidence="3" type="ORF">DL89DRAFT_269384</name>
</gene>
<evidence type="ECO:0000256" key="1">
    <source>
        <dbReference type="SAM" id="Phobius"/>
    </source>
</evidence>
<evidence type="ECO:0000256" key="2">
    <source>
        <dbReference type="SAM" id="SignalP"/>
    </source>
</evidence>
<keyword evidence="1" id="KW-0472">Membrane</keyword>
<feature type="signal peptide" evidence="2">
    <location>
        <begin position="1"/>
        <end position="19"/>
    </location>
</feature>
<evidence type="ECO:0000313" key="4">
    <source>
        <dbReference type="Proteomes" id="UP000193922"/>
    </source>
</evidence>
<sequence length="984" mass="111132">MVDRSCILPPGLFWVLARALCVHERVVDVEWLFEVSKKYGDRCSDCIYAPLISLYYRVGKAERADKVFGEFQSMWQAKWSQIRLQRVMCDTSSASTEKWRLEHEEHVDSPKAIREQAADPYYQRALAMLRKGDIDGAVDFVIAAKHREFVAFTPDHFDMLERIIVEKGCLDLGYKLYVEISRGCNSNGGKGVTAEQVIHTQVPRNRTRNRLALAFANAEKWDIAWRLVDHDAKSGSMVAFNNTSGPRALMLVALRQSNMLQAKECAGRIHDCMRQYTDIEALISDRWLDKAPKAGEMHPVCQLTDLLLYTSERGHGTRAPAWNVRLLKYTFGSTELGNRVRAQAQSGLFEIINRRQLLDVPDIRAVVLSVVNRALGVSPKAGKDAPIRIGDESAGWKVEGSIMESSDSQFWQCALDAIVREAADRPDIHELAFNALSVLKAMRSKKAKVPPSSLSAVDQLVAKAGKSVVDSHKGGLILAAEQASKALAHMKHGDVTASQTTDQHPKVKWRIRSRSSSATSNIKSNSPVKDKLEWYRSCRRNFEVPDAKHLTRLISDLAERGRRDEWEPIVKEHMLEYMEAMANIGSVKARDRTMFAMSVWESAMVSYAQIGDIEEAVHYFQMIVDMGKFATPFACAKLLLALKSSEAPLPVLNAKWSSSEKSIYGLEPMLPPSGQSPADLLLVSTDQAEHNEQLAQIGLYMLYGMASNFFYNVLFGVLGKAKMMSQIRHIFEGPDRLNPALLPTPLTWGYVIAVAMECSERTLAEYWFKEYRMSAMPIFREEGSSYSRIINQNIPPYARLFNLANPYYIIPAIWRPLDKNKQEQDPAYDLAEVEQQLEMDRLRALDKLPLPFKGARKMLAIYTCVDEHRNLEAAESLASEIIALSEDRALPRNLRKITSVDFAQCWRHMVKGYLGELQYQQAMPSPDYVASRVLAERLVHWFDEWKKAYALALEGNLTTMTKNSIALTGDERAIISACAQRSDR</sequence>
<dbReference type="AlphaFoldDB" id="A0A1Y1W222"/>
<name>A0A1Y1W222_9FUNG</name>
<keyword evidence="1" id="KW-1133">Transmembrane helix</keyword>
<proteinExistence type="predicted"/>
<keyword evidence="2" id="KW-0732">Signal</keyword>
<dbReference type="GeneID" id="63804929"/>
<accession>A0A1Y1W222</accession>